<protein>
    <recommendedName>
        <fullName evidence="5">UvrD-like helicase C-terminal domain-containing protein</fullName>
    </recommendedName>
</protein>
<organism evidence="6">
    <name type="scientific">marine sediment metagenome</name>
    <dbReference type="NCBI Taxonomy" id="412755"/>
    <lineage>
        <taxon>unclassified sequences</taxon>
        <taxon>metagenomes</taxon>
        <taxon>ecological metagenomes</taxon>
    </lineage>
</organism>
<dbReference type="GO" id="GO:0016787">
    <property type="term" value="F:hydrolase activity"/>
    <property type="evidence" value="ECO:0007669"/>
    <property type="project" value="UniProtKB-KW"/>
</dbReference>
<proteinExistence type="predicted"/>
<dbReference type="AlphaFoldDB" id="X1BVZ9"/>
<evidence type="ECO:0000259" key="5">
    <source>
        <dbReference type="Pfam" id="PF13361"/>
    </source>
</evidence>
<evidence type="ECO:0000256" key="3">
    <source>
        <dbReference type="ARBA" id="ARBA00022806"/>
    </source>
</evidence>
<feature type="non-terminal residue" evidence="6">
    <location>
        <position position="1"/>
    </location>
</feature>
<evidence type="ECO:0000256" key="4">
    <source>
        <dbReference type="ARBA" id="ARBA00022840"/>
    </source>
</evidence>
<dbReference type="InterPro" id="IPR027417">
    <property type="entry name" value="P-loop_NTPase"/>
</dbReference>
<dbReference type="InterPro" id="IPR000212">
    <property type="entry name" value="DNA_helicase_UvrD/REP"/>
</dbReference>
<keyword evidence="1" id="KW-0547">Nucleotide-binding</keyword>
<dbReference type="GO" id="GO:0005524">
    <property type="term" value="F:ATP binding"/>
    <property type="evidence" value="ECO:0007669"/>
    <property type="project" value="UniProtKB-KW"/>
</dbReference>
<comment type="caution">
    <text evidence="6">The sequence shown here is derived from an EMBL/GenBank/DDBJ whole genome shotgun (WGS) entry which is preliminary data.</text>
</comment>
<dbReference type="EMBL" id="BART01024048">
    <property type="protein sequence ID" value="GAG99934.1"/>
    <property type="molecule type" value="Genomic_DNA"/>
</dbReference>
<dbReference type="GO" id="GO:0043138">
    <property type="term" value="F:3'-5' DNA helicase activity"/>
    <property type="evidence" value="ECO:0007669"/>
    <property type="project" value="TreeGrafter"/>
</dbReference>
<gene>
    <name evidence="6" type="ORF">S01H4_43564</name>
</gene>
<evidence type="ECO:0000256" key="1">
    <source>
        <dbReference type="ARBA" id="ARBA00022741"/>
    </source>
</evidence>
<dbReference type="GO" id="GO:0000725">
    <property type="term" value="P:recombinational repair"/>
    <property type="evidence" value="ECO:0007669"/>
    <property type="project" value="TreeGrafter"/>
</dbReference>
<keyword evidence="3" id="KW-0347">Helicase</keyword>
<dbReference type="Gene3D" id="3.40.50.300">
    <property type="entry name" value="P-loop containing nucleotide triphosphate hydrolases"/>
    <property type="match status" value="1"/>
</dbReference>
<evidence type="ECO:0000313" key="6">
    <source>
        <dbReference type="EMBL" id="GAG99934.1"/>
    </source>
</evidence>
<sequence>GSILDEAKDGDFVLCRTTMPLVKLFFTFLLEKKKAIIKGSDIGISLVEMTKNHKSVAETLKFWGGEIKEFEKTLKSKGILNFEDHSGYVSLKDKVGVLNFFGKLSKSLPDMKKLIRQVFRDDIEGIVLSTVHKAKGLESDRVFIARPDLLPMNTSSKWQADQEKNLEYVAITRAKNELIYDNEWTDLSPEDIENLKDENKKIKGRRKRKT</sequence>
<feature type="domain" description="UvrD-like helicase C-terminal" evidence="5">
    <location>
        <begin position="121"/>
        <end position="179"/>
    </location>
</feature>
<accession>X1BVZ9</accession>
<keyword evidence="4" id="KW-0067">ATP-binding</keyword>
<dbReference type="SUPFAM" id="SSF52540">
    <property type="entry name" value="P-loop containing nucleoside triphosphate hydrolases"/>
    <property type="match status" value="1"/>
</dbReference>
<dbReference type="Pfam" id="PF13361">
    <property type="entry name" value="UvrD_C"/>
    <property type="match status" value="1"/>
</dbReference>
<dbReference type="PANTHER" id="PTHR11070:SF2">
    <property type="entry name" value="ATP-DEPENDENT DNA HELICASE SRS2"/>
    <property type="match status" value="1"/>
</dbReference>
<dbReference type="InterPro" id="IPR014017">
    <property type="entry name" value="DNA_helicase_UvrD-like_C"/>
</dbReference>
<keyword evidence="2" id="KW-0378">Hydrolase</keyword>
<name>X1BVZ9_9ZZZZ</name>
<evidence type="ECO:0000256" key="2">
    <source>
        <dbReference type="ARBA" id="ARBA00022801"/>
    </source>
</evidence>
<dbReference type="PANTHER" id="PTHR11070">
    <property type="entry name" value="UVRD / RECB / PCRA DNA HELICASE FAMILY MEMBER"/>
    <property type="match status" value="1"/>
</dbReference>
<dbReference type="GO" id="GO:0003677">
    <property type="term" value="F:DNA binding"/>
    <property type="evidence" value="ECO:0007669"/>
    <property type="project" value="InterPro"/>
</dbReference>
<reference evidence="6" key="1">
    <citation type="journal article" date="2014" name="Front. Microbiol.">
        <title>High frequency of phylogenetically diverse reductive dehalogenase-homologous genes in deep subseafloor sedimentary metagenomes.</title>
        <authorList>
            <person name="Kawai M."/>
            <person name="Futagami T."/>
            <person name="Toyoda A."/>
            <person name="Takaki Y."/>
            <person name="Nishi S."/>
            <person name="Hori S."/>
            <person name="Arai W."/>
            <person name="Tsubouchi T."/>
            <person name="Morono Y."/>
            <person name="Uchiyama I."/>
            <person name="Ito T."/>
            <person name="Fujiyama A."/>
            <person name="Inagaki F."/>
            <person name="Takami H."/>
        </authorList>
    </citation>
    <scope>NUCLEOTIDE SEQUENCE</scope>
    <source>
        <strain evidence="6">Expedition CK06-06</strain>
    </source>
</reference>